<comment type="caution">
    <text evidence="2">The sequence shown here is derived from an EMBL/GenBank/DDBJ whole genome shotgun (WGS) entry which is preliminary data.</text>
</comment>
<dbReference type="Proteomes" id="UP001520878">
    <property type="component" value="Unassembled WGS sequence"/>
</dbReference>
<evidence type="ECO:0000313" key="3">
    <source>
        <dbReference type="Proteomes" id="UP001520878"/>
    </source>
</evidence>
<evidence type="ECO:0000256" key="1">
    <source>
        <dbReference type="SAM" id="SignalP"/>
    </source>
</evidence>
<name>A0ABS8G6Z1_9ALTE</name>
<sequence>MRITRKFVTVTLAFCLLLTNQTSFAAPIPVGLDITGTMETTQVDPFATLLADGNVHEGGATTGPIDISGLGSVNGTFTATDDGFDMGATATGNGGDGIAYGIFGNDFLIDVAIAMTNNTADTLRLTWSLSWGMSVDADGDDAFAEASMSFDDGLSTLIASNVISDTVFGDAKNQNDLGTLGANITDFGATIFVFDLTAGASADLNGLFGLRGGTYTTVGDFAALGDFNLRLRSVENLTPPVQTPEPLTILLIGCGLLGIALYRRKA</sequence>
<keyword evidence="3" id="KW-1185">Reference proteome</keyword>
<dbReference type="RefSeq" id="WP_229158206.1">
    <property type="nucleotide sequence ID" value="NZ_JAJEWP010000001.1"/>
</dbReference>
<dbReference type="EMBL" id="JAJEWP010000001">
    <property type="protein sequence ID" value="MCC2615866.1"/>
    <property type="molecule type" value="Genomic_DNA"/>
</dbReference>
<feature type="signal peptide" evidence="1">
    <location>
        <begin position="1"/>
        <end position="25"/>
    </location>
</feature>
<evidence type="ECO:0000313" key="2">
    <source>
        <dbReference type="EMBL" id="MCC2615866.1"/>
    </source>
</evidence>
<reference evidence="2 3" key="1">
    <citation type="submission" date="2021-10" db="EMBL/GenBank/DDBJ databases">
        <title>Draft genome of Aestuariibacter halophilus JC2043.</title>
        <authorList>
            <person name="Emsley S.A."/>
            <person name="Pfannmuller K.M."/>
            <person name="Ushijima B."/>
            <person name="Saw J.H."/>
            <person name="Videau P."/>
        </authorList>
    </citation>
    <scope>NUCLEOTIDE SEQUENCE [LARGE SCALE GENOMIC DNA]</scope>
    <source>
        <strain evidence="2 3">JC2043</strain>
    </source>
</reference>
<keyword evidence="1" id="KW-0732">Signal</keyword>
<accession>A0ABS8G6Z1</accession>
<gene>
    <name evidence="2" type="ORF">LJ739_06405</name>
</gene>
<organism evidence="2 3">
    <name type="scientific">Fluctibacter halophilus</name>
    <dbReference type="NCBI Taxonomy" id="226011"/>
    <lineage>
        <taxon>Bacteria</taxon>
        <taxon>Pseudomonadati</taxon>
        <taxon>Pseudomonadota</taxon>
        <taxon>Gammaproteobacteria</taxon>
        <taxon>Alteromonadales</taxon>
        <taxon>Alteromonadaceae</taxon>
        <taxon>Fluctibacter</taxon>
    </lineage>
</organism>
<proteinExistence type="predicted"/>
<protein>
    <submittedName>
        <fullName evidence="2">PEP-CTERM sorting domain-containing protein</fullName>
    </submittedName>
</protein>
<feature type="chain" id="PRO_5047095482" evidence="1">
    <location>
        <begin position="26"/>
        <end position="266"/>
    </location>
</feature>